<dbReference type="EMBL" id="JADINA010000019">
    <property type="protein sequence ID" value="MBO8426240.1"/>
    <property type="molecule type" value="Genomic_DNA"/>
</dbReference>
<reference evidence="1" key="1">
    <citation type="submission" date="2020-10" db="EMBL/GenBank/DDBJ databases">
        <authorList>
            <person name="Gilroy R."/>
        </authorList>
    </citation>
    <scope>NUCLEOTIDE SEQUENCE</scope>
    <source>
        <strain evidence="1">17113</strain>
    </source>
</reference>
<organism evidence="1 2">
    <name type="scientific">Candidatus Alloenteromonas pullistercoris</name>
    <dbReference type="NCBI Taxonomy" id="2840785"/>
    <lineage>
        <taxon>Bacteria</taxon>
        <taxon>Bacillati</taxon>
        <taxon>Bacillota</taxon>
        <taxon>Bacillota incertae sedis</taxon>
        <taxon>Candidatus Alloenteromonas</taxon>
    </lineage>
</organism>
<proteinExistence type="predicted"/>
<protein>
    <submittedName>
        <fullName evidence="1">Uncharacterized protein</fullName>
    </submittedName>
</protein>
<sequence length="57" mass="6247">MRGCGKPTGDASGDKPYIALNDQITKILVIPEAMGECRDKNGYTIIGVSDFLLRYIK</sequence>
<comment type="caution">
    <text evidence="1">The sequence shown here is derived from an EMBL/GenBank/DDBJ whole genome shotgun (WGS) entry which is preliminary data.</text>
</comment>
<dbReference type="AlphaFoldDB" id="A0A9D9DFZ6"/>
<accession>A0A9D9DFZ6</accession>
<dbReference type="Proteomes" id="UP000823634">
    <property type="component" value="Unassembled WGS sequence"/>
</dbReference>
<name>A0A9D9DFZ6_9FIRM</name>
<gene>
    <name evidence="1" type="ORF">IAC61_02840</name>
</gene>
<evidence type="ECO:0000313" key="2">
    <source>
        <dbReference type="Proteomes" id="UP000823634"/>
    </source>
</evidence>
<reference evidence="1" key="2">
    <citation type="journal article" date="2021" name="PeerJ">
        <title>Extensive microbial diversity within the chicken gut microbiome revealed by metagenomics and culture.</title>
        <authorList>
            <person name="Gilroy R."/>
            <person name="Ravi A."/>
            <person name="Getino M."/>
            <person name="Pursley I."/>
            <person name="Horton D.L."/>
            <person name="Alikhan N.F."/>
            <person name="Baker D."/>
            <person name="Gharbi K."/>
            <person name="Hall N."/>
            <person name="Watson M."/>
            <person name="Adriaenssens E.M."/>
            <person name="Foster-Nyarko E."/>
            <person name="Jarju S."/>
            <person name="Secka A."/>
            <person name="Antonio M."/>
            <person name="Oren A."/>
            <person name="Chaudhuri R.R."/>
            <person name="La Ragione R."/>
            <person name="Hildebrand F."/>
            <person name="Pallen M.J."/>
        </authorList>
    </citation>
    <scope>NUCLEOTIDE SEQUENCE</scope>
    <source>
        <strain evidence="1">17113</strain>
    </source>
</reference>
<evidence type="ECO:0000313" key="1">
    <source>
        <dbReference type="EMBL" id="MBO8426240.1"/>
    </source>
</evidence>